<dbReference type="EMBL" id="LGTL01000005">
    <property type="protein sequence ID" value="KPA82304.1"/>
    <property type="molecule type" value="Genomic_DNA"/>
</dbReference>
<gene>
    <name evidence="2" type="ORF">ABB37_03403</name>
</gene>
<evidence type="ECO:0000313" key="2">
    <source>
        <dbReference type="EMBL" id="KPA82304.1"/>
    </source>
</evidence>
<reference evidence="2 3" key="1">
    <citation type="submission" date="2015-07" db="EMBL/GenBank/DDBJ databases">
        <title>High-quality genome of monoxenous trypanosomatid Leptomonas pyrrhocoris.</title>
        <authorList>
            <person name="Flegontov P."/>
            <person name="Butenko A."/>
            <person name="Firsov S."/>
            <person name="Vlcek C."/>
            <person name="Logacheva M.D."/>
            <person name="Field M."/>
            <person name="Filatov D."/>
            <person name="Flegontova O."/>
            <person name="Gerasimov E."/>
            <person name="Jackson A.P."/>
            <person name="Kelly S."/>
            <person name="Opperdoes F."/>
            <person name="O'Reilly A."/>
            <person name="Votypka J."/>
            <person name="Yurchenko V."/>
            <person name="Lukes J."/>
        </authorList>
    </citation>
    <scope>NUCLEOTIDE SEQUENCE [LARGE SCALE GENOMIC DNA]</scope>
    <source>
        <strain evidence="2">H10</strain>
    </source>
</reference>
<protein>
    <submittedName>
        <fullName evidence="2">Uncharacterized protein</fullName>
    </submittedName>
</protein>
<comment type="caution">
    <text evidence="2">The sequence shown here is derived from an EMBL/GenBank/DDBJ whole genome shotgun (WGS) entry which is preliminary data.</text>
</comment>
<keyword evidence="3" id="KW-1185">Reference proteome</keyword>
<dbReference type="GeneID" id="26903694"/>
<sequence length="322" mass="34309">MMHATLADSGETDRQMVLIHVENTLLAMRTSSRLHRGRSSYAEETEGGEYVAFQRLRELQRRLFAGAVPVPGPTSSSSPTYQRSNGSPTSSPKAFANVATDDGAGCALSSTFSPAQMRPFGSTTVDNAVSEVTILSAFAKVCCSPSTPAVVTGVALTALVDMLDLPCGFISIYGVHTAIEAASDTRAEVHDNGSHEVLLSRIFNVYVAALNHPAAVMAAGEVHVRAVGRMMVLATLPEASQLLKRTVEKSMRSIVMTLFRRVLYLPAAPAEREAVVAASTVVLQFISRLISGEIASFDNDGHEVAASTVTGSTTATRWPRRP</sequence>
<dbReference type="RefSeq" id="XP_015660743.1">
    <property type="nucleotide sequence ID" value="XM_015800736.1"/>
</dbReference>
<feature type="region of interest" description="Disordered" evidence="1">
    <location>
        <begin position="67"/>
        <end position="96"/>
    </location>
</feature>
<dbReference type="Proteomes" id="UP000037923">
    <property type="component" value="Unassembled WGS sequence"/>
</dbReference>
<dbReference type="RefSeq" id="XP_015660742.1">
    <property type="nucleotide sequence ID" value="XM_015800735.1"/>
</dbReference>
<accession>A0A0N0VFX3</accession>
<dbReference type="EMBL" id="LGTL01000005">
    <property type="protein sequence ID" value="KPA82303.1"/>
    <property type="molecule type" value="Genomic_DNA"/>
</dbReference>
<organism evidence="2 3">
    <name type="scientific">Leptomonas pyrrhocoris</name>
    <name type="common">Firebug parasite</name>
    <dbReference type="NCBI Taxonomy" id="157538"/>
    <lineage>
        <taxon>Eukaryota</taxon>
        <taxon>Discoba</taxon>
        <taxon>Euglenozoa</taxon>
        <taxon>Kinetoplastea</taxon>
        <taxon>Metakinetoplastina</taxon>
        <taxon>Trypanosomatida</taxon>
        <taxon>Trypanosomatidae</taxon>
        <taxon>Leishmaniinae</taxon>
        <taxon>Leptomonas</taxon>
    </lineage>
</organism>
<evidence type="ECO:0000313" key="3">
    <source>
        <dbReference type="Proteomes" id="UP000037923"/>
    </source>
</evidence>
<evidence type="ECO:0000256" key="1">
    <source>
        <dbReference type="SAM" id="MobiDB-lite"/>
    </source>
</evidence>
<dbReference type="AlphaFoldDB" id="A0A0N0VFX3"/>
<proteinExistence type="predicted"/>
<feature type="compositionally biased region" description="Polar residues" evidence="1">
    <location>
        <begin position="81"/>
        <end position="92"/>
    </location>
</feature>
<dbReference type="VEuPathDB" id="TriTrypDB:LpyrH10_05_2630"/>
<name>A0A0N0VFX3_LEPPY</name>